<name>A0AA49GSP3_9BACT</name>
<dbReference type="PROSITE" id="PS51184">
    <property type="entry name" value="JMJC"/>
    <property type="match status" value="1"/>
</dbReference>
<reference evidence="2" key="2">
    <citation type="journal article" date="2024" name="Antonie Van Leeuwenhoek">
        <title>Roseihalotalea indica gen. nov., sp. nov., a halophilic Bacteroidetes from mesopelagic Southwest Indian Ocean with higher carbohydrate metabolic potential.</title>
        <authorList>
            <person name="Chen B."/>
            <person name="Zhang M."/>
            <person name="Lin D."/>
            <person name="Ye J."/>
            <person name="Tang K."/>
        </authorList>
    </citation>
    <scope>NUCLEOTIDE SEQUENCE</scope>
    <source>
        <strain evidence="2">TK19036</strain>
    </source>
</reference>
<dbReference type="PANTHER" id="PTHR12461">
    <property type="entry name" value="HYPOXIA-INDUCIBLE FACTOR 1 ALPHA INHIBITOR-RELATED"/>
    <property type="match status" value="1"/>
</dbReference>
<evidence type="ECO:0000259" key="1">
    <source>
        <dbReference type="PROSITE" id="PS51184"/>
    </source>
</evidence>
<evidence type="ECO:0000313" key="2">
    <source>
        <dbReference type="EMBL" id="WKN36644.1"/>
    </source>
</evidence>
<reference evidence="2" key="1">
    <citation type="journal article" date="2023" name="Comput. Struct. Biotechnol. J.">
        <title>Discovery of a novel marine Bacteroidetes with a rich repertoire of carbohydrate-active enzymes.</title>
        <authorList>
            <person name="Chen B."/>
            <person name="Liu G."/>
            <person name="Chen Q."/>
            <person name="Wang H."/>
            <person name="Liu L."/>
            <person name="Tang K."/>
        </authorList>
    </citation>
    <scope>NUCLEOTIDE SEQUENCE</scope>
    <source>
        <strain evidence="2">TK19036</strain>
    </source>
</reference>
<dbReference type="Pfam" id="PF13621">
    <property type="entry name" value="Cupin_8"/>
    <property type="match status" value="1"/>
</dbReference>
<dbReference type="EMBL" id="CP120682">
    <property type="protein sequence ID" value="WKN36644.1"/>
    <property type="molecule type" value="Genomic_DNA"/>
</dbReference>
<sequence length="298" mass="35186">MALDYNYPIDIMEDVDLREFEEKYLIPQKPVILRGLLKGTKAYDEWNFEYFKKVAGDLTIGVFENREEDLDKTMKVPHKKMKFADYLDIIATTPTDMRIHLWNIFKDCPQLMDDFEFPPINTTFLKGFPYMFFGGQGSVARMHQDIDMSNVFLTQFEGKRRVVLFSPEYSHLLYRYPLNVHTGVNVVKPDYDRFPGLNYVKGFECEIKHGDTLFMPGEYWHYIEYTEGGFGMSLRSLNPHLSKRVKGFMNISVRQAVDWSMRKAMGDRWFTTKQEIADRRANTAMRKIEKKEHELVTQ</sequence>
<proteinExistence type="predicted"/>
<dbReference type="PANTHER" id="PTHR12461:SF105">
    <property type="entry name" value="HYPOXIA-INDUCIBLE FACTOR 1-ALPHA INHIBITOR"/>
    <property type="match status" value="1"/>
</dbReference>
<dbReference type="Gene3D" id="2.60.120.650">
    <property type="entry name" value="Cupin"/>
    <property type="match status" value="1"/>
</dbReference>
<dbReference type="InterPro" id="IPR041667">
    <property type="entry name" value="Cupin_8"/>
</dbReference>
<dbReference type="SUPFAM" id="SSF51197">
    <property type="entry name" value="Clavaminate synthase-like"/>
    <property type="match status" value="1"/>
</dbReference>
<organism evidence="2">
    <name type="scientific">Roseihalotalea indica</name>
    <dbReference type="NCBI Taxonomy" id="2867963"/>
    <lineage>
        <taxon>Bacteria</taxon>
        <taxon>Pseudomonadati</taxon>
        <taxon>Bacteroidota</taxon>
        <taxon>Cytophagia</taxon>
        <taxon>Cytophagales</taxon>
        <taxon>Catalimonadaceae</taxon>
        <taxon>Roseihalotalea</taxon>
    </lineage>
</organism>
<gene>
    <name evidence="2" type="ORF">K4G66_30230</name>
</gene>
<dbReference type="AlphaFoldDB" id="A0AA49GSP3"/>
<feature type="domain" description="JmjC" evidence="1">
    <location>
        <begin position="82"/>
        <end position="253"/>
    </location>
</feature>
<accession>A0AA49GSP3</accession>
<protein>
    <submittedName>
        <fullName evidence="2">Cupin-like domain-containing protein</fullName>
    </submittedName>
</protein>
<dbReference type="InterPro" id="IPR003347">
    <property type="entry name" value="JmjC_dom"/>
</dbReference>